<accession>A0AAV0IRC6</accession>
<name>A0AAV0IRC6_9ROSI</name>
<reference evidence="2" key="1">
    <citation type="submission" date="2022-08" db="EMBL/GenBank/DDBJ databases">
        <authorList>
            <person name="Gutierrez-Valencia J."/>
        </authorList>
    </citation>
    <scope>NUCLEOTIDE SEQUENCE</scope>
</reference>
<dbReference type="AlphaFoldDB" id="A0AAV0IRC6"/>
<comment type="caution">
    <text evidence="2">The sequence shown here is derived from an EMBL/GenBank/DDBJ whole genome shotgun (WGS) entry which is preliminary data.</text>
</comment>
<keyword evidence="3" id="KW-1185">Reference proteome</keyword>
<dbReference type="Proteomes" id="UP001154282">
    <property type="component" value="Unassembled WGS sequence"/>
</dbReference>
<dbReference type="Pfam" id="PF07000">
    <property type="entry name" value="DUF1308"/>
    <property type="match status" value="1"/>
</dbReference>
<evidence type="ECO:0000259" key="1">
    <source>
        <dbReference type="Pfam" id="PF07000"/>
    </source>
</evidence>
<proteinExistence type="predicted"/>
<organism evidence="2 3">
    <name type="scientific">Linum tenue</name>
    <dbReference type="NCBI Taxonomy" id="586396"/>
    <lineage>
        <taxon>Eukaryota</taxon>
        <taxon>Viridiplantae</taxon>
        <taxon>Streptophyta</taxon>
        <taxon>Embryophyta</taxon>
        <taxon>Tracheophyta</taxon>
        <taxon>Spermatophyta</taxon>
        <taxon>Magnoliopsida</taxon>
        <taxon>eudicotyledons</taxon>
        <taxon>Gunneridae</taxon>
        <taxon>Pentapetalae</taxon>
        <taxon>rosids</taxon>
        <taxon>fabids</taxon>
        <taxon>Malpighiales</taxon>
        <taxon>Linaceae</taxon>
        <taxon>Linum</taxon>
    </lineage>
</organism>
<protein>
    <recommendedName>
        <fullName evidence="1">DUF1308 domain-containing protein</fullName>
    </recommendedName>
</protein>
<dbReference type="InterPro" id="IPR010733">
    <property type="entry name" value="DUF1308"/>
</dbReference>
<dbReference type="PANTHER" id="PTHR13379:SF0">
    <property type="entry name" value="UPF0415 PROTEIN C7ORF25"/>
    <property type="match status" value="1"/>
</dbReference>
<dbReference type="EMBL" id="CAMGYJ010000004">
    <property type="protein sequence ID" value="CAI0400154.1"/>
    <property type="molecule type" value="Genomic_DNA"/>
</dbReference>
<feature type="domain" description="DUF1308" evidence="1">
    <location>
        <begin position="342"/>
        <end position="507"/>
    </location>
</feature>
<evidence type="ECO:0000313" key="3">
    <source>
        <dbReference type="Proteomes" id="UP001154282"/>
    </source>
</evidence>
<evidence type="ECO:0000313" key="2">
    <source>
        <dbReference type="EMBL" id="CAI0400154.1"/>
    </source>
</evidence>
<sequence>MFRVRASRKENSDGIHYWELRGQDQMTKTTAAAAELQMEEEIREASERCKRVIERVARLPASTNITDSCRRTLLKLANSELNFLSRSSASLATSPNPPLSVNIGHLEAVVYILEQPFVTGVSRVCKRVSLLPIGIKNGNHEDETDCGSSLSSSVHVDIVCTLNKRPVWIVVSDRNPMYVYWHGYRKGKGLKLRIEQVIAAARSTEMMRPLSIILFFPRGVGDSVRQNLEDEFGASKFDFQLSGFDSHFSEEVVDGGWINVVTRSYREASVFEIKLDNDAVGVPRSGSGISAPTVSDHQDGSLKLNSDDLFCSIVSGMRTWPPEIRGKDLSAPGVLQGIDELLNFGTTALVAIVSGISNGCAEKLLAAPEFQLQQQFKGNTEFVIGQVMSEVENPLLAELVPVVSGKRGIVCSSVLSEFKELVSMFGGANEKLRTHKLLERLLVAPDSPSGRMLSLPTTRKLDLKSKIVFGTGDSWRAPTLTANMGFVRAVSQTGMSLFTIPHRPRALIGD</sequence>
<dbReference type="PANTHER" id="PTHR13379">
    <property type="entry name" value="UNCHARACTERIZED DUF1308"/>
    <property type="match status" value="1"/>
</dbReference>
<gene>
    <name evidence="2" type="ORF">LITE_LOCUS10628</name>
</gene>